<dbReference type="InterPro" id="IPR046817">
    <property type="entry name" value="MmeI_N"/>
</dbReference>
<evidence type="ECO:0000256" key="4">
    <source>
        <dbReference type="ARBA" id="ARBA00047942"/>
    </source>
</evidence>
<dbReference type="GO" id="GO:0003676">
    <property type="term" value="F:nucleic acid binding"/>
    <property type="evidence" value="ECO:0007669"/>
    <property type="project" value="InterPro"/>
</dbReference>
<feature type="domain" description="MmeI-like target recognition" evidence="7">
    <location>
        <begin position="747"/>
        <end position="927"/>
    </location>
</feature>
<proteinExistence type="predicted"/>
<dbReference type="GO" id="GO:0032259">
    <property type="term" value="P:methylation"/>
    <property type="evidence" value="ECO:0007669"/>
    <property type="project" value="UniProtKB-KW"/>
</dbReference>
<evidence type="ECO:0000259" key="8">
    <source>
        <dbReference type="Pfam" id="PF20473"/>
    </source>
</evidence>
<dbReference type="PRINTS" id="PR00507">
    <property type="entry name" value="N12N6MTFRASE"/>
</dbReference>
<dbReference type="Pfam" id="PF20465">
    <property type="entry name" value="MmeI_hel"/>
    <property type="match status" value="1"/>
</dbReference>
<gene>
    <name evidence="9" type="ORF">B9Q17_12580</name>
</gene>
<evidence type="ECO:0000256" key="3">
    <source>
        <dbReference type="ARBA" id="ARBA00022679"/>
    </source>
</evidence>
<dbReference type="Pfam" id="PF20464">
    <property type="entry name" value="MmeI_N"/>
    <property type="match status" value="1"/>
</dbReference>
<comment type="catalytic activity">
    <reaction evidence="4">
        <text>a 2'-deoxyadenosine in DNA + S-adenosyl-L-methionine = an N(6)-methyl-2'-deoxyadenosine in DNA + S-adenosyl-L-homocysteine + H(+)</text>
        <dbReference type="Rhea" id="RHEA:15197"/>
        <dbReference type="Rhea" id="RHEA-COMP:12418"/>
        <dbReference type="Rhea" id="RHEA-COMP:12419"/>
        <dbReference type="ChEBI" id="CHEBI:15378"/>
        <dbReference type="ChEBI" id="CHEBI:57856"/>
        <dbReference type="ChEBI" id="CHEBI:59789"/>
        <dbReference type="ChEBI" id="CHEBI:90615"/>
        <dbReference type="ChEBI" id="CHEBI:90616"/>
        <dbReference type="EC" id="2.1.1.72"/>
    </reaction>
</comment>
<evidence type="ECO:0000313" key="9">
    <source>
        <dbReference type="EMBL" id="OZC35909.1"/>
    </source>
</evidence>
<dbReference type="Pfam" id="PF20473">
    <property type="entry name" value="MmeI_Mtase"/>
    <property type="match status" value="1"/>
</dbReference>
<dbReference type="GO" id="GO:0009007">
    <property type="term" value="F:site-specific DNA-methyltransferase (adenine-specific) activity"/>
    <property type="evidence" value="ECO:0007669"/>
    <property type="project" value="UniProtKB-EC"/>
</dbReference>
<dbReference type="PROSITE" id="PS00092">
    <property type="entry name" value="N6_MTASE"/>
    <property type="match status" value="1"/>
</dbReference>
<dbReference type="Pfam" id="PF20466">
    <property type="entry name" value="MmeI_TRD"/>
    <property type="match status" value="1"/>
</dbReference>
<name>A0A7Z1DTV1_9GAMM</name>
<dbReference type="InterPro" id="IPR046819">
    <property type="entry name" value="MmeI_hel"/>
</dbReference>
<dbReference type="InterPro" id="IPR029063">
    <property type="entry name" value="SAM-dependent_MTases_sf"/>
</dbReference>
<dbReference type="Gene3D" id="3.40.50.150">
    <property type="entry name" value="Vaccinia Virus protein VP39"/>
    <property type="match status" value="1"/>
</dbReference>
<organism evidence="9 10">
    <name type="scientific">Marinobacter vinifirmus</name>
    <dbReference type="NCBI Taxonomy" id="355591"/>
    <lineage>
        <taxon>Bacteria</taxon>
        <taxon>Pseudomonadati</taxon>
        <taxon>Pseudomonadota</taxon>
        <taxon>Gammaproteobacteria</taxon>
        <taxon>Pseudomonadales</taxon>
        <taxon>Marinobacteraceae</taxon>
        <taxon>Marinobacter</taxon>
    </lineage>
</organism>
<keyword evidence="2 9" id="KW-0489">Methyltransferase</keyword>
<accession>A0A7Z1DTV1</accession>
<reference evidence="9 10" key="1">
    <citation type="submission" date="2017-06" db="EMBL/GenBank/DDBJ databases">
        <title>Draft genome sequence of the halophilic bacterium Marinobacter vinifirmus FB1.</title>
        <authorList>
            <person name="Stepanov V.G."/>
            <person name="Roberts D.J."/>
            <person name="Fox G.E."/>
        </authorList>
    </citation>
    <scope>NUCLEOTIDE SEQUENCE [LARGE SCALE GENOMIC DNA]</scope>
    <source>
        <strain evidence="9 10">FB1</strain>
    </source>
</reference>
<dbReference type="REBASE" id="233985">
    <property type="entry name" value="MviFB1ORF12580P"/>
</dbReference>
<dbReference type="EMBL" id="NEFY01000007">
    <property type="protein sequence ID" value="OZC35909.1"/>
    <property type="molecule type" value="Genomic_DNA"/>
</dbReference>
<keyword evidence="3 9" id="KW-0808">Transferase</keyword>
<evidence type="ECO:0000259" key="7">
    <source>
        <dbReference type="Pfam" id="PF20466"/>
    </source>
</evidence>
<sequence>MEAVATPSAVSEFLKRWNGNSGSERANFQSFMRDLCTLLNLPHPDPGEGDTRQNAYVFERFIASPRVDGNTDNRYIDLYRRDCFVLEGKQTGKEVASQSHQNAINAAVAQAERYVRGLPQDEVEHGRPPFIVIVDVGNAIYTYSEFTRTGGNYVPFPDPRHYEIRLEDLHQPEVQHRLRQLWLEPDQLDPSKHAARVTREVSTKLAELAKSLEHSGYDVERVASFLKRCLFTMFAEDVELLPREAFHDLLVDVKDRNPEAFPHALKALWETMNTGGYSERLMQTIKRFNGGLFKDIDPIPLNIQQIQLLIDAAAADWRFVEPAIFGTLLERALDPRERHKLGAHYTPRAYVERLVMPTLIDPLREQWGDIRGAAETLLRQGKTDKALQQVQAFHYQLCETRILDPACGSANFLYVALEHMKRLEGEVLGFISELTQGQGVLESEGLTVDPHQFLGLEINPRAAQIAELVLWIGYLQWHYRLNDRLDLPEPILRDFKNIECRDALIEYDSREPELDENGEPVTIWDGISMKVSPTTDELIPDETGRATVYRYHNPLKAQWPEADYIVGNPPFIGASTMRRALGDGYVDAVRQVYKGVVPDSADFVMYWWHKAAEKVRHGETLRFGFITTNSLRQTFNRRVLEPHLNDAKKPLSLAFAVPDHPWVDGNDGAAVRIAMTVGVAGDQPGQLRQVVKEVASEDREAREVQLSQRPGKVFADLTIGADVASAQSLQSNGSISSPGVKLHGAGFIVKPEEAETLGLGQLNGLEEVIRDYRNGRDLTQKPRGVKVIDLFGLKAGDVREQFPTVYQWVLERVKPERDAKAHTKDGAGYAKLWWQFGKPRQELRKMLDGLPRYIATVETTKHRLFTFLSADILPDNMLVNIAVDNPSVLGMLSSRMHIHWALAVGGTLEDRPRYNKTRCFETFPFPVLDTERAANIGSLAERIDTHRKRQQAEHASLTLTGMYNILEKLRAGEELTAKEKTTHQQGLVSVLRELHDDLDRAVFEAYGWSDLADKLVGRPGATTPLPDKSADQAEAEEELLMRLVELNKQRAAEESRGIVRWLRPEYQAPDAVQAEVDIAPKAVAAKTETSTSKGKATFPKAIPDQLRVLREALAERSHTTESLAELFKRKPRKSVEDGLQSLAAVGVAEYEPETGRWHVL</sequence>
<evidence type="ECO:0000259" key="5">
    <source>
        <dbReference type="Pfam" id="PF20464"/>
    </source>
</evidence>
<dbReference type="InterPro" id="IPR002052">
    <property type="entry name" value="DNA_methylase_N6_adenine_CS"/>
</dbReference>
<dbReference type="SUPFAM" id="SSF53335">
    <property type="entry name" value="S-adenosyl-L-methionine-dependent methyltransferases"/>
    <property type="match status" value="1"/>
</dbReference>
<dbReference type="InterPro" id="IPR046820">
    <property type="entry name" value="MmeI_TRD"/>
</dbReference>
<evidence type="ECO:0000259" key="6">
    <source>
        <dbReference type="Pfam" id="PF20465"/>
    </source>
</evidence>
<feature type="domain" description="MmeI-like helicase spacer" evidence="6">
    <location>
        <begin position="221"/>
        <end position="293"/>
    </location>
</feature>
<evidence type="ECO:0000256" key="1">
    <source>
        <dbReference type="ARBA" id="ARBA00011900"/>
    </source>
</evidence>
<dbReference type="InterPro" id="IPR046816">
    <property type="entry name" value="MmeI_Mtase"/>
</dbReference>
<dbReference type="PANTHER" id="PTHR33841">
    <property type="entry name" value="DNA METHYLTRANSFERASE YEEA-RELATED"/>
    <property type="match status" value="1"/>
</dbReference>
<evidence type="ECO:0000256" key="2">
    <source>
        <dbReference type="ARBA" id="ARBA00022603"/>
    </source>
</evidence>
<evidence type="ECO:0000313" key="10">
    <source>
        <dbReference type="Proteomes" id="UP000216984"/>
    </source>
</evidence>
<dbReference type="EC" id="2.1.1.72" evidence="1"/>
<protein>
    <recommendedName>
        <fullName evidence="1">site-specific DNA-methyltransferase (adenine-specific)</fullName>
        <ecNumber evidence="1">2.1.1.72</ecNumber>
    </recommendedName>
</protein>
<comment type="caution">
    <text evidence="9">The sequence shown here is derived from an EMBL/GenBank/DDBJ whole genome shotgun (WGS) entry which is preliminary data.</text>
</comment>
<dbReference type="InterPro" id="IPR050953">
    <property type="entry name" value="N4_N6_ade-DNA_methylase"/>
</dbReference>
<dbReference type="PANTHER" id="PTHR33841:SF1">
    <property type="entry name" value="DNA METHYLTRANSFERASE A"/>
    <property type="match status" value="1"/>
</dbReference>
<dbReference type="Proteomes" id="UP000216984">
    <property type="component" value="Unassembled WGS sequence"/>
</dbReference>
<feature type="domain" description="MmeI-like DNA-methyltransferase" evidence="8">
    <location>
        <begin position="386"/>
        <end position="680"/>
    </location>
</feature>
<dbReference type="AlphaFoldDB" id="A0A7Z1DTV1"/>
<dbReference type="RefSeq" id="WP_094625234.1">
    <property type="nucleotide sequence ID" value="NZ_NEFY01000007.1"/>
</dbReference>
<feature type="domain" description="MmeI-like N-terminal" evidence="5">
    <location>
        <begin position="11"/>
        <end position="214"/>
    </location>
</feature>
<keyword evidence="10" id="KW-1185">Reference proteome</keyword>